<proteinExistence type="predicted"/>
<feature type="compositionally biased region" description="Acidic residues" evidence="1">
    <location>
        <begin position="346"/>
        <end position="359"/>
    </location>
</feature>
<reference evidence="2" key="1">
    <citation type="submission" date="2021-01" db="EMBL/GenBank/DDBJ databases">
        <authorList>
            <person name="Corre E."/>
            <person name="Pelletier E."/>
            <person name="Niang G."/>
            <person name="Scheremetjew M."/>
            <person name="Finn R."/>
            <person name="Kale V."/>
            <person name="Holt S."/>
            <person name="Cochrane G."/>
            <person name="Meng A."/>
            <person name="Brown T."/>
            <person name="Cohen L."/>
        </authorList>
    </citation>
    <scope>NUCLEOTIDE SEQUENCE</scope>
    <source>
        <strain evidence="2">OF101</strain>
    </source>
</reference>
<gene>
    <name evidence="2" type="ORF">ACAT0790_LOCUS11257</name>
</gene>
<feature type="region of interest" description="Disordered" evidence="1">
    <location>
        <begin position="339"/>
        <end position="359"/>
    </location>
</feature>
<evidence type="ECO:0000313" key="2">
    <source>
        <dbReference type="EMBL" id="CAD9108734.1"/>
    </source>
</evidence>
<dbReference type="AlphaFoldDB" id="A0A7S1LNE2"/>
<sequence>MSGHHALKGVDEAAVRAQKASEVEVWNKFEGQEKPNFFEEIIIAKDGGFSEVGELWYNARWATALITLVFLVSNLYYTFYVDLLVIERPVPNASEAKPTCIIAFVLDYVLDELGLLGKFGIPERIGGDKIVAGIELTLTMGRILLTLWHSLRAMFGKTERVRWFSAEAVWWSLIPDLYTYSAMRLLHYVSPQVLVADFSIVSKSETAWKSVFVFHRLACFVIGFDAFLLKCRECREFLAGDLTLGDLGALLIFLKQVLGIVQLGMFVRDRLFIFIFAGEDGIMQMGEASKKKVWNAMLVREIFRTFSLDKAMVVLLSFDDSDFQKLVLNDTNKLGGKAAKIAPETTSDEDDTDEDSDAP</sequence>
<evidence type="ECO:0000256" key="1">
    <source>
        <dbReference type="SAM" id="MobiDB-lite"/>
    </source>
</evidence>
<accession>A0A7S1LNE2</accession>
<name>A0A7S1LNE2_ALECA</name>
<protein>
    <submittedName>
        <fullName evidence="2">Uncharacterized protein</fullName>
    </submittedName>
</protein>
<organism evidence="2">
    <name type="scientific">Alexandrium catenella</name>
    <name type="common">Red tide dinoflagellate</name>
    <name type="synonym">Gonyaulax catenella</name>
    <dbReference type="NCBI Taxonomy" id="2925"/>
    <lineage>
        <taxon>Eukaryota</taxon>
        <taxon>Sar</taxon>
        <taxon>Alveolata</taxon>
        <taxon>Dinophyceae</taxon>
        <taxon>Gonyaulacales</taxon>
        <taxon>Pyrocystaceae</taxon>
        <taxon>Alexandrium</taxon>
    </lineage>
</organism>
<dbReference type="EMBL" id="HBGE01018848">
    <property type="protein sequence ID" value="CAD9108734.1"/>
    <property type="molecule type" value="Transcribed_RNA"/>
</dbReference>